<feature type="compositionally biased region" description="Acidic residues" evidence="1">
    <location>
        <begin position="312"/>
        <end position="323"/>
    </location>
</feature>
<organism evidence="2 3">
    <name type="scientific">Desmophyllum pertusum</name>
    <dbReference type="NCBI Taxonomy" id="174260"/>
    <lineage>
        <taxon>Eukaryota</taxon>
        <taxon>Metazoa</taxon>
        <taxon>Cnidaria</taxon>
        <taxon>Anthozoa</taxon>
        <taxon>Hexacorallia</taxon>
        <taxon>Scleractinia</taxon>
        <taxon>Caryophylliina</taxon>
        <taxon>Caryophylliidae</taxon>
        <taxon>Desmophyllum</taxon>
    </lineage>
</organism>
<feature type="compositionally biased region" description="Basic and acidic residues" evidence="1">
    <location>
        <begin position="410"/>
        <end position="434"/>
    </location>
</feature>
<feature type="region of interest" description="Disordered" evidence="1">
    <location>
        <begin position="496"/>
        <end position="515"/>
    </location>
</feature>
<keyword evidence="3" id="KW-1185">Reference proteome</keyword>
<evidence type="ECO:0000313" key="2">
    <source>
        <dbReference type="EMBL" id="KAJ7383728.1"/>
    </source>
</evidence>
<accession>A0A9X0D2X1</accession>
<proteinExistence type="predicted"/>
<comment type="caution">
    <text evidence="2">The sequence shown here is derived from an EMBL/GenBank/DDBJ whole genome shotgun (WGS) entry which is preliminary data.</text>
</comment>
<feature type="region of interest" description="Disordered" evidence="1">
    <location>
        <begin position="213"/>
        <end position="490"/>
    </location>
</feature>
<reference evidence="2" key="1">
    <citation type="submission" date="2023-01" db="EMBL/GenBank/DDBJ databases">
        <title>Genome assembly of the deep-sea coral Lophelia pertusa.</title>
        <authorList>
            <person name="Herrera S."/>
            <person name="Cordes E."/>
        </authorList>
    </citation>
    <scope>NUCLEOTIDE SEQUENCE</scope>
    <source>
        <strain evidence="2">USNM1676648</strain>
        <tissue evidence="2">Polyp</tissue>
    </source>
</reference>
<evidence type="ECO:0000256" key="1">
    <source>
        <dbReference type="SAM" id="MobiDB-lite"/>
    </source>
</evidence>
<feature type="compositionally biased region" description="Acidic residues" evidence="1">
    <location>
        <begin position="344"/>
        <end position="355"/>
    </location>
</feature>
<evidence type="ECO:0000313" key="3">
    <source>
        <dbReference type="Proteomes" id="UP001163046"/>
    </source>
</evidence>
<dbReference type="Proteomes" id="UP001163046">
    <property type="component" value="Unassembled WGS sequence"/>
</dbReference>
<feature type="compositionally biased region" description="Low complexity" evidence="1">
    <location>
        <begin position="356"/>
        <end position="365"/>
    </location>
</feature>
<dbReference type="AlphaFoldDB" id="A0A9X0D2X1"/>
<dbReference type="OrthoDB" id="5988733at2759"/>
<feature type="compositionally biased region" description="Basic residues" evidence="1">
    <location>
        <begin position="506"/>
        <end position="515"/>
    </location>
</feature>
<name>A0A9X0D2X1_9CNID</name>
<feature type="compositionally biased region" description="Acidic residues" evidence="1">
    <location>
        <begin position="366"/>
        <end position="377"/>
    </location>
</feature>
<feature type="compositionally biased region" description="Low complexity" evidence="1">
    <location>
        <begin position="378"/>
        <end position="392"/>
    </location>
</feature>
<gene>
    <name evidence="2" type="ORF">OS493_026259</name>
</gene>
<protein>
    <submittedName>
        <fullName evidence="2">Uncharacterized protein</fullName>
    </submittedName>
</protein>
<dbReference type="EMBL" id="MU825895">
    <property type="protein sequence ID" value="KAJ7383728.1"/>
    <property type="molecule type" value="Genomic_DNA"/>
</dbReference>
<sequence>MSYLGYGRDSRSFEVVIYEEDYKELCAWVLKKPSIETGGDLFGLWADKYTAVIQLVLGPGQDCRRSSVSFYQDIDYLERVGSYLTQNEGVCHIGEWHSHHQLGLARPSGGDENTVWNNMPTYNLKRFVIFIANIQKSSKLNYNVDIGCFLFEIDDKGRQQRVLPGKFTIMQKALNPFSRKKELSEKRKHGAEEDECKIAIEDVKLEVKKGGKSPTVTYTKKIPAAPNKKRDRMGNNPPQDKANDGESSGATTSKKKKVKNDGSVHNTGDGISESGNKSPVSPGEELEKLKIDDDNDAEQQENKKPEDNQQQQDDDEPDDEQDEQQQQQQQENEEHQPEDNQQQQDDDGPDDEQDEQQQQQQQQQEQENEEHQPEEEQQQQQDKPQQQQQQQQDESKGEENEEGTAQFGEVNKEAGPRRGEEGKPEKKSDTKESARAAPRPLPKLEKEKAPATTTGKKSDTKKSADPPPRPLPQLGKEKTPATTTGKKTLQVVVTAKKTTEQSYGKKAGKKGKQQK</sequence>